<dbReference type="KEGG" id="acan:ACA1_175240"/>
<dbReference type="CDD" id="cd04107">
    <property type="entry name" value="Rab32_Rab38"/>
    <property type="match status" value="1"/>
</dbReference>
<proteinExistence type="inferred from homology"/>
<keyword evidence="5 6" id="KW-0636">Prenylation</keyword>
<organism evidence="7 8">
    <name type="scientific">Acanthamoeba castellanii (strain ATCC 30010 / Neff)</name>
    <dbReference type="NCBI Taxonomy" id="1257118"/>
    <lineage>
        <taxon>Eukaryota</taxon>
        <taxon>Amoebozoa</taxon>
        <taxon>Discosea</taxon>
        <taxon>Longamoebia</taxon>
        <taxon>Centramoebida</taxon>
        <taxon>Acanthamoebidae</taxon>
        <taxon>Acanthamoeba</taxon>
    </lineage>
</organism>
<dbReference type="SMART" id="SM00173">
    <property type="entry name" value="RAS"/>
    <property type="match status" value="1"/>
</dbReference>
<dbReference type="AlphaFoldDB" id="L8HI25"/>
<dbReference type="GO" id="GO:0003924">
    <property type="term" value="F:GTPase activity"/>
    <property type="evidence" value="ECO:0007669"/>
    <property type="project" value="UniProtKB-UniRule"/>
</dbReference>
<evidence type="ECO:0000313" key="8">
    <source>
        <dbReference type="Proteomes" id="UP000011083"/>
    </source>
</evidence>
<reference evidence="7 8" key="1">
    <citation type="journal article" date="2013" name="Genome Biol.">
        <title>Genome of Acanthamoeba castellanii highlights extensive lateral gene transfer and early evolution of tyrosine kinase signaling.</title>
        <authorList>
            <person name="Clarke M."/>
            <person name="Lohan A.J."/>
            <person name="Liu B."/>
            <person name="Lagkouvardos I."/>
            <person name="Roy S."/>
            <person name="Zafar N."/>
            <person name="Bertelli C."/>
            <person name="Schilde C."/>
            <person name="Kianianmomeni A."/>
            <person name="Burglin T.R."/>
            <person name="Frech C."/>
            <person name="Turcotte B."/>
            <person name="Kopec K.O."/>
            <person name="Synnott J.M."/>
            <person name="Choo C."/>
            <person name="Paponov I."/>
            <person name="Finkler A."/>
            <person name="Soon Heng Tan C."/>
            <person name="Hutchins A.P."/>
            <person name="Weinmeier T."/>
            <person name="Rattei T."/>
            <person name="Chu J.S."/>
            <person name="Gimenez G."/>
            <person name="Irimia M."/>
            <person name="Rigden D.J."/>
            <person name="Fitzpatrick D.A."/>
            <person name="Lorenzo-Morales J."/>
            <person name="Bateman A."/>
            <person name="Chiu C.H."/>
            <person name="Tang P."/>
            <person name="Hegemann P."/>
            <person name="Fromm H."/>
            <person name="Raoult D."/>
            <person name="Greub G."/>
            <person name="Miranda-Saavedra D."/>
            <person name="Chen N."/>
            <person name="Nash P."/>
            <person name="Ginger M.L."/>
            <person name="Horn M."/>
            <person name="Schaap P."/>
            <person name="Caler L."/>
            <person name="Loftus B."/>
        </authorList>
    </citation>
    <scope>NUCLEOTIDE SEQUENCE [LARGE SCALE GENOMIC DNA]</scope>
    <source>
        <strain evidence="7 8">Neff</strain>
    </source>
</reference>
<dbReference type="GO" id="GO:0005802">
    <property type="term" value="C:trans-Golgi network"/>
    <property type="evidence" value="ECO:0007669"/>
    <property type="project" value="UniProtKB-UniRule"/>
</dbReference>
<dbReference type="SMART" id="SM00176">
    <property type="entry name" value="RAN"/>
    <property type="match status" value="1"/>
</dbReference>
<dbReference type="PANTHER" id="PTHR47981">
    <property type="entry name" value="RAB FAMILY"/>
    <property type="match status" value="1"/>
</dbReference>
<keyword evidence="2 6" id="KW-0547">Nucleotide-binding</keyword>
<comment type="function">
    <text evidence="6">The small GTPases Rab are key regulators in vesicle trafficking.</text>
</comment>
<keyword evidence="3 6" id="KW-0342">GTP-binding</keyword>
<dbReference type="NCBIfam" id="TIGR00231">
    <property type="entry name" value="small_GTP"/>
    <property type="match status" value="1"/>
</dbReference>
<dbReference type="GO" id="GO:0005525">
    <property type="term" value="F:GTP binding"/>
    <property type="evidence" value="ECO:0007669"/>
    <property type="project" value="UniProtKB-UniRule"/>
</dbReference>
<dbReference type="OMA" id="HTKINLQ"/>
<dbReference type="GeneID" id="14925881"/>
<dbReference type="GO" id="GO:0005770">
    <property type="term" value="C:late endosome"/>
    <property type="evidence" value="ECO:0007669"/>
    <property type="project" value="TreeGrafter"/>
</dbReference>
<evidence type="ECO:0000256" key="3">
    <source>
        <dbReference type="ARBA" id="ARBA00023134"/>
    </source>
</evidence>
<evidence type="ECO:0000256" key="5">
    <source>
        <dbReference type="ARBA" id="ARBA00023289"/>
    </source>
</evidence>
<dbReference type="Pfam" id="PF00071">
    <property type="entry name" value="Ras"/>
    <property type="match status" value="1"/>
</dbReference>
<dbReference type="OrthoDB" id="245989at2759"/>
<dbReference type="InterPro" id="IPR027417">
    <property type="entry name" value="P-loop_NTPase"/>
</dbReference>
<dbReference type="GO" id="GO:0008333">
    <property type="term" value="P:endosome to lysosome transport"/>
    <property type="evidence" value="ECO:0007669"/>
    <property type="project" value="TreeGrafter"/>
</dbReference>
<evidence type="ECO:0000256" key="2">
    <source>
        <dbReference type="ARBA" id="ARBA00022741"/>
    </source>
</evidence>
<dbReference type="PANTHER" id="PTHR47981:SF39">
    <property type="entry name" value="RAS-RELATED PROTEIN RAB"/>
    <property type="match status" value="1"/>
</dbReference>
<keyword evidence="4 6" id="KW-0449">Lipoprotein</keyword>
<gene>
    <name evidence="7" type="ORF">ACA1_175240</name>
</gene>
<dbReference type="GO" id="GO:0016020">
    <property type="term" value="C:membrane"/>
    <property type="evidence" value="ECO:0007669"/>
    <property type="project" value="UniProtKB-SubCell"/>
</dbReference>
<dbReference type="InterPro" id="IPR030697">
    <property type="entry name" value="Rab29/Rab38/Rab32"/>
</dbReference>
<dbReference type="SUPFAM" id="SSF52540">
    <property type="entry name" value="P-loop containing nucleoside triphosphate hydrolases"/>
    <property type="match status" value="1"/>
</dbReference>
<evidence type="ECO:0000256" key="1">
    <source>
        <dbReference type="ARBA" id="ARBA00006270"/>
    </source>
</evidence>
<dbReference type="GO" id="GO:0090385">
    <property type="term" value="P:phagosome-lysosome fusion"/>
    <property type="evidence" value="ECO:0007669"/>
    <property type="project" value="TreeGrafter"/>
</dbReference>
<dbReference type="PROSITE" id="PS51419">
    <property type="entry name" value="RAB"/>
    <property type="match status" value="1"/>
</dbReference>
<dbReference type="PRINTS" id="PR00449">
    <property type="entry name" value="RASTRNSFRMNG"/>
</dbReference>
<dbReference type="GO" id="GO:0045335">
    <property type="term" value="C:phagocytic vesicle"/>
    <property type="evidence" value="ECO:0007669"/>
    <property type="project" value="TreeGrafter"/>
</dbReference>
<accession>L8HI25</accession>
<dbReference type="Proteomes" id="UP000011083">
    <property type="component" value="Unassembled WGS sequence"/>
</dbReference>
<dbReference type="GO" id="GO:0005764">
    <property type="term" value="C:lysosome"/>
    <property type="evidence" value="ECO:0007669"/>
    <property type="project" value="TreeGrafter"/>
</dbReference>
<dbReference type="FunFam" id="3.40.50.300:FF:000222">
    <property type="entry name" value="RAB32, member RAS oncogene family"/>
    <property type="match status" value="1"/>
</dbReference>
<name>L8HI25_ACACF</name>
<protein>
    <recommendedName>
        <fullName evidence="6">Ras-related protein Rab</fullName>
    </recommendedName>
</protein>
<dbReference type="PROSITE" id="PS51421">
    <property type="entry name" value="RAS"/>
    <property type="match status" value="1"/>
</dbReference>
<dbReference type="VEuPathDB" id="AmoebaDB:ACA1_175240"/>
<evidence type="ECO:0000256" key="6">
    <source>
        <dbReference type="RuleBase" id="RU367128"/>
    </source>
</evidence>
<sequence length="216" mass="23797">MAGREAQQAQAAAKEFLFKVLVVGDMATGKTAIIRRCVEGAFSDNYKTTIGVDFALKTIKWGSNTLVYLQLWDIAGQERYGNLTRVYYKEAVAAFVVFDLTRNSSFESVKRWKDDIDNKVRLPNGDPLPVILLANKCDMVKTALNEEVMDQYCKENGFISWFATSAKENTNIDESVACIVNHVIKKDEQGAKGDAEAFALNEAGPSTRPSSGGCCS</sequence>
<dbReference type="SMART" id="SM00175">
    <property type="entry name" value="RAB"/>
    <property type="match status" value="1"/>
</dbReference>
<keyword evidence="8" id="KW-1185">Reference proteome</keyword>
<comment type="similarity">
    <text evidence="1 6">Belongs to the small GTPase superfamily. Rab family.</text>
</comment>
<evidence type="ECO:0000313" key="7">
    <source>
        <dbReference type="EMBL" id="ELR24850.1"/>
    </source>
</evidence>
<dbReference type="InterPro" id="IPR005225">
    <property type="entry name" value="Small_GTP-bd"/>
</dbReference>
<dbReference type="InterPro" id="IPR001806">
    <property type="entry name" value="Small_GTPase"/>
</dbReference>
<evidence type="ECO:0000256" key="4">
    <source>
        <dbReference type="ARBA" id="ARBA00023288"/>
    </source>
</evidence>
<dbReference type="Gene3D" id="3.40.50.300">
    <property type="entry name" value="P-loop containing nucleotide triphosphate hydrolases"/>
    <property type="match status" value="1"/>
</dbReference>
<dbReference type="EMBL" id="KB007811">
    <property type="protein sequence ID" value="ELR24850.1"/>
    <property type="molecule type" value="Genomic_DNA"/>
</dbReference>
<dbReference type="RefSeq" id="XP_004356750.1">
    <property type="nucleotide sequence ID" value="XM_004356697.1"/>
</dbReference>
<comment type="subcellular location">
    <subcellularLocation>
        <location evidence="6">Membrane</location>
        <topology evidence="6">Lipid-anchor</topology>
    </subcellularLocation>
</comment>
<dbReference type="SMART" id="SM00174">
    <property type="entry name" value="RHO"/>
    <property type="match status" value="1"/>
</dbReference>
<keyword evidence="6" id="KW-0472">Membrane</keyword>